<comment type="caution">
    <text evidence="2">The sequence shown here is derived from an EMBL/GenBank/DDBJ whole genome shotgun (WGS) entry which is preliminary data.</text>
</comment>
<keyword evidence="3" id="KW-1185">Reference proteome</keyword>
<reference evidence="2" key="1">
    <citation type="submission" date="2023-06" db="EMBL/GenBank/DDBJ databases">
        <title>Genome-scale phylogeny and comparative genomics of the fungal order Sordariales.</title>
        <authorList>
            <consortium name="Lawrence Berkeley National Laboratory"/>
            <person name="Hensen N."/>
            <person name="Bonometti L."/>
            <person name="Westerberg I."/>
            <person name="Brannstrom I.O."/>
            <person name="Guillou S."/>
            <person name="Cros-Aarteil S."/>
            <person name="Calhoun S."/>
            <person name="Haridas S."/>
            <person name="Kuo A."/>
            <person name="Mondo S."/>
            <person name="Pangilinan J."/>
            <person name="Riley R."/>
            <person name="LaButti K."/>
            <person name="Andreopoulos B."/>
            <person name="Lipzen A."/>
            <person name="Chen C."/>
            <person name="Yanf M."/>
            <person name="Daum C."/>
            <person name="Ng V."/>
            <person name="Clum A."/>
            <person name="Steindorff A."/>
            <person name="Ohm R."/>
            <person name="Martin F."/>
            <person name="Silar P."/>
            <person name="Natvig D."/>
            <person name="Lalanne C."/>
            <person name="Gautier V."/>
            <person name="Ament-velasquez S.L."/>
            <person name="Kruys A."/>
            <person name="Hutchinson M.I."/>
            <person name="Powell A.J."/>
            <person name="Barry K."/>
            <person name="Miller A.N."/>
            <person name="Grigoriev I.V."/>
            <person name="Debuchy R."/>
            <person name="Gladieux P."/>
            <person name="Thoren M.H."/>
            <person name="Johannesson H."/>
        </authorList>
    </citation>
    <scope>NUCLEOTIDE SEQUENCE</scope>
    <source>
        <strain evidence="2">SMH3187-1</strain>
    </source>
</reference>
<proteinExistence type="predicted"/>
<gene>
    <name evidence="2" type="ORF">B0T18DRAFT_406648</name>
</gene>
<sequence length="76" mass="9044">MPCMARMPRPKYLQLGRSFLFLFLTFQCRRCERPLQLSLALAQDDSRERVYRCPRRAQGRSQNNISRTLPQEVGQR</sequence>
<accession>A0AA40F215</accession>
<feature type="region of interest" description="Disordered" evidence="1">
    <location>
        <begin position="53"/>
        <end position="76"/>
    </location>
</feature>
<evidence type="ECO:0000313" key="2">
    <source>
        <dbReference type="EMBL" id="KAK0749422.1"/>
    </source>
</evidence>
<dbReference type="AlphaFoldDB" id="A0AA40F215"/>
<protein>
    <submittedName>
        <fullName evidence="2">Uncharacterized protein</fullName>
    </submittedName>
</protein>
<dbReference type="Proteomes" id="UP001172155">
    <property type="component" value="Unassembled WGS sequence"/>
</dbReference>
<name>A0AA40F215_9PEZI</name>
<evidence type="ECO:0000313" key="3">
    <source>
        <dbReference type="Proteomes" id="UP001172155"/>
    </source>
</evidence>
<dbReference type="EMBL" id="JAUKUD010000003">
    <property type="protein sequence ID" value="KAK0749422.1"/>
    <property type="molecule type" value="Genomic_DNA"/>
</dbReference>
<evidence type="ECO:0000256" key="1">
    <source>
        <dbReference type="SAM" id="MobiDB-lite"/>
    </source>
</evidence>
<organism evidence="2 3">
    <name type="scientific">Schizothecium vesticola</name>
    <dbReference type="NCBI Taxonomy" id="314040"/>
    <lineage>
        <taxon>Eukaryota</taxon>
        <taxon>Fungi</taxon>
        <taxon>Dikarya</taxon>
        <taxon>Ascomycota</taxon>
        <taxon>Pezizomycotina</taxon>
        <taxon>Sordariomycetes</taxon>
        <taxon>Sordariomycetidae</taxon>
        <taxon>Sordariales</taxon>
        <taxon>Schizotheciaceae</taxon>
        <taxon>Schizothecium</taxon>
    </lineage>
</organism>
<feature type="compositionally biased region" description="Polar residues" evidence="1">
    <location>
        <begin position="59"/>
        <end position="69"/>
    </location>
</feature>